<feature type="region of interest" description="Disordered" evidence="1">
    <location>
        <begin position="604"/>
        <end position="652"/>
    </location>
</feature>
<evidence type="ECO:0000256" key="1">
    <source>
        <dbReference type="SAM" id="MobiDB-lite"/>
    </source>
</evidence>
<proteinExistence type="predicted"/>
<dbReference type="InterPro" id="IPR049046">
    <property type="entry name" value="Beta-AFase-like_GH127_middle"/>
</dbReference>
<accession>A0A4Q8AEP6</accession>
<dbReference type="InterPro" id="IPR049174">
    <property type="entry name" value="Beta-AFase-like"/>
</dbReference>
<gene>
    <name evidence="5" type="ORF">EV380_2354</name>
</gene>
<organism evidence="5 6">
    <name type="scientific">Zhihengliuella halotolerans</name>
    <dbReference type="NCBI Taxonomy" id="370736"/>
    <lineage>
        <taxon>Bacteria</taxon>
        <taxon>Bacillati</taxon>
        <taxon>Actinomycetota</taxon>
        <taxon>Actinomycetes</taxon>
        <taxon>Micrococcales</taxon>
        <taxon>Micrococcaceae</taxon>
        <taxon>Zhihengliuella</taxon>
    </lineage>
</organism>
<dbReference type="SUPFAM" id="SSF48208">
    <property type="entry name" value="Six-hairpin glycosidases"/>
    <property type="match status" value="1"/>
</dbReference>
<dbReference type="PANTHER" id="PTHR43465:SF2">
    <property type="entry name" value="DUF1680 DOMAIN PROTEIN (AFU_ORTHOLOGUE AFUA_1G08910)"/>
    <property type="match status" value="1"/>
</dbReference>
<dbReference type="InterPro" id="IPR049049">
    <property type="entry name" value="Beta-AFase-like_GH127_C"/>
</dbReference>
<sequence length="680" mass="72890">MTDTTTRYDDDARGPHAPPPPPAPASAAARPVVPARGTRRGAGLGEVAFDAGGFWGDRQDVNAAATLAHCERWMEELGWLENFDRVARGERTVDRPGWQFSDSEVYKLMEAAAWESARSGDAGAEALFVRLADRVTAAQDDDGYLTTAFGHPGLEPRYSDLAMGHELYNMGHLLQAAVARLRTAGADDAFVAAGRRVAEHVCREFGAGGRDELCGHPEIEVALAEFGRATGEPRYVEQARIFIERRGHGRLPVRPLLAADYFQDDVPVRDAEALRGHAVRALYLTAGAVDVAVDTGDDGLLESLVRQWRRTVERRTYLTGGMGSRHQDEGFGDDFELPADRAYCETCAGVASIMVSWRLYLATGEAEYADLIERTLYNVVAASPSADGCAFFYANPLHLREAADPVEAAGVHMRAEGGLRAPWFDVSCCPTNVARTLASLQAYAVSVDGPAALSVLQYAAGNVSVELDDGRLAVSVATGYPHDGTVVLSVTDAPATPVTLRLRVPHWARRASLWSTTAAGGARRVDAAPGWAHVSQVLAAGDEIRLVLGDEPRLTWPDSRIDAVRGTVAVERGPLVLCLESPDLPAGMEIYGFVLDASAPPQPANDGASVRLLPRPGRDASGGRLPFGPCEDPADGTPAQRPDAPGGQPAEGGLEVRLIPYYRWAERGPSTMRVFLPAST</sequence>
<evidence type="ECO:0000259" key="4">
    <source>
        <dbReference type="Pfam" id="PF20737"/>
    </source>
</evidence>
<name>A0A4Q8AEP6_9MICC</name>
<feature type="region of interest" description="Disordered" evidence="1">
    <location>
        <begin position="1"/>
        <end position="39"/>
    </location>
</feature>
<dbReference type="RefSeq" id="WP_130451284.1">
    <property type="nucleotide sequence ID" value="NZ_SHLA01000001.1"/>
</dbReference>
<dbReference type="OrthoDB" id="9757939at2"/>
<dbReference type="Pfam" id="PF20736">
    <property type="entry name" value="Glyco_hydro127M"/>
    <property type="match status" value="1"/>
</dbReference>
<keyword evidence="6" id="KW-1185">Reference proteome</keyword>
<evidence type="ECO:0000259" key="3">
    <source>
        <dbReference type="Pfam" id="PF20736"/>
    </source>
</evidence>
<feature type="domain" description="Non-reducing end beta-L-arabinofuranosidase-like GH127 C-terminal" evidence="4">
    <location>
        <begin position="553"/>
        <end position="677"/>
    </location>
</feature>
<reference evidence="5 6" key="1">
    <citation type="submission" date="2019-02" db="EMBL/GenBank/DDBJ databases">
        <title>Sequencing the genomes of 1000 actinobacteria strains.</title>
        <authorList>
            <person name="Klenk H.-P."/>
        </authorList>
    </citation>
    <scope>NUCLEOTIDE SEQUENCE [LARGE SCALE GENOMIC DNA]</scope>
    <source>
        <strain evidence="5 6">DSM 17364</strain>
    </source>
</reference>
<feature type="compositionally biased region" description="Basic and acidic residues" evidence="1">
    <location>
        <begin position="1"/>
        <end position="14"/>
    </location>
</feature>
<dbReference type="InterPro" id="IPR008928">
    <property type="entry name" value="6-hairpin_glycosidase_sf"/>
</dbReference>
<evidence type="ECO:0000313" key="6">
    <source>
        <dbReference type="Proteomes" id="UP000292685"/>
    </source>
</evidence>
<feature type="domain" description="Non-reducing end beta-L-arabinofuranosidase-like GH127 middle" evidence="3">
    <location>
        <begin position="453"/>
        <end position="548"/>
    </location>
</feature>
<evidence type="ECO:0000313" key="5">
    <source>
        <dbReference type="EMBL" id="RZU62752.1"/>
    </source>
</evidence>
<dbReference type="PANTHER" id="PTHR43465">
    <property type="entry name" value="DUF1680 DOMAIN PROTEIN (AFU_ORTHOLOGUE AFUA_1G08910)"/>
    <property type="match status" value="1"/>
</dbReference>
<evidence type="ECO:0008006" key="7">
    <source>
        <dbReference type="Google" id="ProtNLM"/>
    </source>
</evidence>
<protein>
    <recommendedName>
        <fullName evidence="7">Glycoside hydrolase family 127 protein</fullName>
    </recommendedName>
</protein>
<dbReference type="Pfam" id="PF20737">
    <property type="entry name" value="Glyco_hydro127C"/>
    <property type="match status" value="1"/>
</dbReference>
<dbReference type="Proteomes" id="UP000292685">
    <property type="component" value="Unassembled WGS sequence"/>
</dbReference>
<dbReference type="InterPro" id="IPR012878">
    <property type="entry name" value="Beta-AFase-like_GH127_cat"/>
</dbReference>
<comment type="caution">
    <text evidence="5">The sequence shown here is derived from an EMBL/GenBank/DDBJ whole genome shotgun (WGS) entry which is preliminary data.</text>
</comment>
<feature type="domain" description="Non-reducing end beta-L-arabinofuranosidase-like GH127 catalytic" evidence="2">
    <location>
        <begin position="53"/>
        <end position="441"/>
    </location>
</feature>
<dbReference type="Pfam" id="PF07944">
    <property type="entry name" value="Beta-AFase-like_GH127_cat"/>
    <property type="match status" value="1"/>
</dbReference>
<dbReference type="GO" id="GO:0005975">
    <property type="term" value="P:carbohydrate metabolic process"/>
    <property type="evidence" value="ECO:0007669"/>
    <property type="project" value="InterPro"/>
</dbReference>
<feature type="compositionally biased region" description="Low complexity" evidence="1">
    <location>
        <begin position="25"/>
        <end position="36"/>
    </location>
</feature>
<dbReference type="EMBL" id="SHLA01000001">
    <property type="protein sequence ID" value="RZU62752.1"/>
    <property type="molecule type" value="Genomic_DNA"/>
</dbReference>
<dbReference type="AlphaFoldDB" id="A0A4Q8AEP6"/>
<evidence type="ECO:0000259" key="2">
    <source>
        <dbReference type="Pfam" id="PF07944"/>
    </source>
</evidence>